<dbReference type="PROSITE" id="PS51318">
    <property type="entry name" value="TAT"/>
    <property type="match status" value="1"/>
</dbReference>
<keyword evidence="3" id="KW-1185">Reference proteome</keyword>
<dbReference type="InterPro" id="IPR008274">
    <property type="entry name" value="AldOxase/xan_DH_MoCoBD1"/>
</dbReference>
<dbReference type="PANTHER" id="PTHR47495:SF3">
    <property type="entry name" value="BLR6219 PROTEIN"/>
    <property type="match status" value="1"/>
</dbReference>
<dbReference type="AlphaFoldDB" id="A0A4Y9EMZ1"/>
<dbReference type="GO" id="GO:0016491">
    <property type="term" value="F:oxidoreductase activity"/>
    <property type="evidence" value="ECO:0007669"/>
    <property type="project" value="InterPro"/>
</dbReference>
<feature type="domain" description="Aldehyde oxidase/xanthine dehydrogenase a/b hammerhead" evidence="1">
    <location>
        <begin position="202"/>
        <end position="291"/>
    </location>
</feature>
<dbReference type="RefSeq" id="WP_135245413.1">
    <property type="nucleotide sequence ID" value="NZ_SIHO01000002.1"/>
</dbReference>
<dbReference type="PIRSF" id="PIRSF036389">
    <property type="entry name" value="IOR_B"/>
    <property type="match status" value="1"/>
</dbReference>
<reference evidence="2 3" key="1">
    <citation type="submission" date="2019-02" db="EMBL/GenBank/DDBJ databases">
        <title>Polymorphobacter sp. isolated from the lake at the Tibet of China.</title>
        <authorList>
            <person name="Li A."/>
        </authorList>
    </citation>
    <scope>NUCLEOTIDE SEQUENCE [LARGE SCALE GENOMIC DNA]</scope>
    <source>
        <strain evidence="2 3">DJ1R-1</strain>
    </source>
</reference>
<dbReference type="InterPro" id="IPR037165">
    <property type="entry name" value="AldOxase/xan_DH_Mopterin-bd_sf"/>
</dbReference>
<sequence>MTVQINRRSLLTVLAAAGGGLTLGFGPVARALAAGTTDAKLNTYVTVHADGSVTIMAQNPEIGQGVKTSIPQLVAEELDVDWSAVTIEQAIADTAVYGRQVAGGSMATTLQYDPLRRMGATARAMLVTAAATRWGVPAGECTTASGTVLHAASGRKLGYGDVAADAAKLPLPDPATIALKDPANFTIIGQPMTGVDNYKLVTGQPLFGIDAKVPGMVYAAYEKCPVFGGTIKSADLTKAKAIKGVIDVFVIPGSGDPAVTGLSEGVAIIADSWWTANRARAALAIVWNEGPRAGASSTAIAAQAAAFAKQAPQQSIVSTLDTDKALVGAAKRVDAVYSYPYLAHAPMEPMNCTARVAGGKVEIWAPTQNPEPGRAQVAKALGVPPADITIHMMRCGGGFGRRLGNDYMVEAATISARAGKPVKLIWSREQDIQQSFYRPGGFHNLSGGLDASGKLIAWRNHFVSYGSDGKFARSAQIAPGLFPDGFVENIAIGASLMPTPLETGPLRAPVSNAFGFVMQSFLDELALAAKIDPLAFRQQLLGSARIVGDTSNGHTGLDTGRTRAVLDAAAKAAGWGRALAPRSGLGIAFYFSHRGYFASVAEVTVAEDGAVTVVKVWVAGDVGRQIVNPSGANNQIVGSTLDAINATLNQQITVANGRVVQRNFDDYPLLRMPDAPPVVVEMVASDNPPTGLGEPAYPPVPPAITNAIFAATGVRVRSLPVDTALLKKA</sequence>
<dbReference type="SUPFAM" id="SSF56003">
    <property type="entry name" value="Molybdenum cofactor-binding domain"/>
    <property type="match status" value="2"/>
</dbReference>
<dbReference type="OrthoDB" id="9767994at2"/>
<name>A0A4Y9EMZ1_9SPHN</name>
<evidence type="ECO:0000313" key="3">
    <source>
        <dbReference type="Proteomes" id="UP000297737"/>
    </source>
</evidence>
<dbReference type="InterPro" id="IPR012368">
    <property type="entry name" value="OxRdtase_Mopterin-bd_su_IorB"/>
</dbReference>
<proteinExistence type="predicted"/>
<dbReference type="Gene3D" id="3.30.365.10">
    <property type="entry name" value="Aldehyde oxidase/xanthine dehydrogenase, molybdopterin binding domain"/>
    <property type="match status" value="4"/>
</dbReference>
<dbReference type="EMBL" id="SIHO01000002">
    <property type="protein sequence ID" value="TFU02819.1"/>
    <property type="molecule type" value="Genomic_DNA"/>
</dbReference>
<comment type="caution">
    <text evidence="2">The sequence shown here is derived from an EMBL/GenBank/DDBJ whole genome shotgun (WGS) entry which is preliminary data.</text>
</comment>
<dbReference type="InterPro" id="IPR046867">
    <property type="entry name" value="AldOxase/xan_DH_MoCoBD2"/>
</dbReference>
<dbReference type="Pfam" id="PF02738">
    <property type="entry name" value="MoCoBD_1"/>
    <property type="match status" value="1"/>
</dbReference>
<dbReference type="SMART" id="SM01008">
    <property type="entry name" value="Ald_Xan_dh_C"/>
    <property type="match status" value="1"/>
</dbReference>
<dbReference type="InterPro" id="IPR052516">
    <property type="entry name" value="N-heterocyclic_Hydroxylase"/>
</dbReference>
<accession>A0A4Y9EMZ1</accession>
<dbReference type="Pfam" id="PF20256">
    <property type="entry name" value="MoCoBD_2"/>
    <property type="match status" value="2"/>
</dbReference>
<protein>
    <submittedName>
        <fullName evidence="2">Xanthine dehydrogenase family protein molybdopterin-binding subunit</fullName>
    </submittedName>
</protein>
<gene>
    <name evidence="2" type="ORF">EUV02_06245</name>
</gene>
<dbReference type="Gene3D" id="3.90.1170.50">
    <property type="entry name" value="Aldehyde oxidase/xanthine dehydrogenase, a/b hammerhead"/>
    <property type="match status" value="1"/>
</dbReference>
<dbReference type="InterPro" id="IPR006311">
    <property type="entry name" value="TAT_signal"/>
</dbReference>
<dbReference type="Proteomes" id="UP000297737">
    <property type="component" value="Unassembled WGS sequence"/>
</dbReference>
<evidence type="ECO:0000313" key="2">
    <source>
        <dbReference type="EMBL" id="TFU02819.1"/>
    </source>
</evidence>
<organism evidence="2 3">
    <name type="scientific">Glacieibacterium arshaanense</name>
    <dbReference type="NCBI Taxonomy" id="2511025"/>
    <lineage>
        <taxon>Bacteria</taxon>
        <taxon>Pseudomonadati</taxon>
        <taxon>Pseudomonadota</taxon>
        <taxon>Alphaproteobacteria</taxon>
        <taxon>Sphingomonadales</taxon>
        <taxon>Sphingosinicellaceae</taxon>
        <taxon>Glacieibacterium</taxon>
    </lineage>
</organism>
<dbReference type="InterPro" id="IPR000674">
    <property type="entry name" value="Ald_Oxase/Xan_DH_a/b"/>
</dbReference>
<evidence type="ECO:0000259" key="1">
    <source>
        <dbReference type="SMART" id="SM01008"/>
    </source>
</evidence>
<dbReference type="PANTHER" id="PTHR47495">
    <property type="entry name" value="ALDEHYDE DEHYDROGENASE"/>
    <property type="match status" value="1"/>
</dbReference>